<protein>
    <submittedName>
        <fullName evidence="1">Uncharacterized protein</fullName>
    </submittedName>
</protein>
<keyword evidence="2" id="KW-1185">Reference proteome</keyword>
<evidence type="ECO:0000313" key="2">
    <source>
        <dbReference type="Proteomes" id="UP000019681"/>
    </source>
</evidence>
<dbReference type="Proteomes" id="UP000019681">
    <property type="component" value="Unassembled WGS sequence"/>
</dbReference>
<proteinExistence type="predicted"/>
<gene>
    <name evidence="1" type="ORF">Q428_00445</name>
</gene>
<name>A0A017RYP1_9CLOT</name>
<organism evidence="1 2">
    <name type="scientific">Fervidicella metallireducens AeB</name>
    <dbReference type="NCBI Taxonomy" id="1403537"/>
    <lineage>
        <taxon>Bacteria</taxon>
        <taxon>Bacillati</taxon>
        <taxon>Bacillota</taxon>
        <taxon>Clostridia</taxon>
        <taxon>Eubacteriales</taxon>
        <taxon>Clostridiaceae</taxon>
        <taxon>Fervidicella</taxon>
    </lineage>
</organism>
<dbReference type="AlphaFoldDB" id="A0A017RYP1"/>
<reference evidence="1 2" key="1">
    <citation type="journal article" date="2014" name="Genome Announc.">
        <title>Draft Genome Sequence of Fervidicella metallireducens Strain AeBT, an Iron-Reducing Thermoanaerobe from the Great Artesian Basin.</title>
        <authorList>
            <person name="Patel B.K."/>
        </authorList>
    </citation>
    <scope>NUCLEOTIDE SEQUENCE [LARGE SCALE GENOMIC DNA]</scope>
    <source>
        <strain evidence="1 2">AeB</strain>
    </source>
</reference>
<dbReference type="EMBL" id="AZQP01000001">
    <property type="protein sequence ID" value="EYE89797.1"/>
    <property type="molecule type" value="Genomic_DNA"/>
</dbReference>
<comment type="caution">
    <text evidence="1">The sequence shown here is derived from an EMBL/GenBank/DDBJ whole genome shotgun (WGS) entry which is preliminary data.</text>
</comment>
<evidence type="ECO:0000313" key="1">
    <source>
        <dbReference type="EMBL" id="EYE89797.1"/>
    </source>
</evidence>
<dbReference type="RefSeq" id="WP_035377157.1">
    <property type="nucleotide sequence ID" value="NZ_AZQP01000001.1"/>
</dbReference>
<dbReference type="STRING" id="1403537.Q428_00445"/>
<accession>A0A017RYP1</accession>
<sequence>MNFTEILKQYKKIAIIGTSKNAGKTVTLNELINIADNNSIRLGITSIGRDGERKDIVTDTEKPPIYVKKGTFLATAEGCLVKSTASFEIIDVTNLHTAMGRIVVCEIMDEGYVEIAGPDSSTEIKKVSDFMLELGADTVLIDGALNRKTQASPAVADAAILATGAVVSRSMDMVIERTKHTVKMLTLPQVEKDILALCEEAATSSQVAFIDKDKNIINTSYKTVLGIADDIICQVKEDYEFIVIPGTLMGSFLRGMQQLVRYKKIKIVVKDGTKIFVEPMDYKIFERNGGEIYVMEPINLMAVTVNPYSPDGYFFEPELFLKAMKDELYPIDVYDCMQGGF</sequence>
<dbReference type="OrthoDB" id="9783544at2"/>